<dbReference type="NCBIfam" id="TIGR00099">
    <property type="entry name" value="Cof-subfamily"/>
    <property type="match status" value="1"/>
</dbReference>
<dbReference type="InterPro" id="IPR000150">
    <property type="entry name" value="Cof"/>
</dbReference>
<dbReference type="GO" id="GO:0000287">
    <property type="term" value="F:magnesium ion binding"/>
    <property type="evidence" value="ECO:0007669"/>
    <property type="project" value="TreeGrafter"/>
</dbReference>
<dbReference type="Proteomes" id="UP000075604">
    <property type="component" value="Unassembled WGS sequence"/>
</dbReference>
<dbReference type="Gene3D" id="3.40.50.1000">
    <property type="entry name" value="HAD superfamily/HAD-like"/>
    <property type="match status" value="1"/>
</dbReference>
<dbReference type="NCBIfam" id="TIGR01484">
    <property type="entry name" value="HAD-SF-IIB"/>
    <property type="match status" value="1"/>
</dbReference>
<evidence type="ECO:0000313" key="2">
    <source>
        <dbReference type="Proteomes" id="UP000075604"/>
    </source>
</evidence>
<dbReference type="PANTHER" id="PTHR10000:SF8">
    <property type="entry name" value="HAD SUPERFAMILY HYDROLASE-LIKE, TYPE 3"/>
    <property type="match status" value="1"/>
</dbReference>
<dbReference type="GO" id="GO:0016791">
    <property type="term" value="F:phosphatase activity"/>
    <property type="evidence" value="ECO:0007669"/>
    <property type="project" value="UniProtKB-ARBA"/>
</dbReference>
<sequence length="271" mass="28514">MVPGSFRGVAFDLDGTLLRSDHSISPEMRSLCSALTGRGLLVTLISSRPPRSVEQIAASLGLSGPWAALNGAFVVGSGGESLGRSPLPEATVEHILARYGRDERISLNLYAGFDWIVQAADRRVRAEADIVGFAPIVDVGFASRPATEKLLMITDEGSRENARLTEELAALDDGIAVARSKDNYIEITRREIDKGRALALIASSRGLSAREMVAAGDGENDIPMLKACGLPIAMGHGPQPLKQAAALIVGSNDDGSLTDAIGRIFGAAPAR</sequence>
<dbReference type="InterPro" id="IPR006379">
    <property type="entry name" value="HAD-SF_hydro_IIB"/>
</dbReference>
<dbReference type="SUPFAM" id="SSF56784">
    <property type="entry name" value="HAD-like"/>
    <property type="match status" value="1"/>
</dbReference>
<dbReference type="GO" id="GO:0005829">
    <property type="term" value="C:cytosol"/>
    <property type="evidence" value="ECO:0007669"/>
    <property type="project" value="TreeGrafter"/>
</dbReference>
<evidence type="ECO:0008006" key="3">
    <source>
        <dbReference type="Google" id="ProtNLM"/>
    </source>
</evidence>
<proteinExistence type="predicted"/>
<dbReference type="InterPro" id="IPR036412">
    <property type="entry name" value="HAD-like_sf"/>
</dbReference>
<evidence type="ECO:0000313" key="1">
    <source>
        <dbReference type="EMBL" id="KYF51287.1"/>
    </source>
</evidence>
<comment type="caution">
    <text evidence="1">The sequence shown here is derived from an EMBL/GenBank/DDBJ whole genome shotgun (WGS) entry which is preliminary data.</text>
</comment>
<dbReference type="AlphaFoldDB" id="A0A150P6I5"/>
<organism evidence="1 2">
    <name type="scientific">Sorangium cellulosum</name>
    <name type="common">Polyangium cellulosum</name>
    <dbReference type="NCBI Taxonomy" id="56"/>
    <lineage>
        <taxon>Bacteria</taxon>
        <taxon>Pseudomonadati</taxon>
        <taxon>Myxococcota</taxon>
        <taxon>Polyangia</taxon>
        <taxon>Polyangiales</taxon>
        <taxon>Polyangiaceae</taxon>
        <taxon>Sorangium</taxon>
    </lineage>
</organism>
<protein>
    <recommendedName>
        <fullName evidence="3">Haloacid dehalogenase</fullName>
    </recommendedName>
</protein>
<reference evidence="1 2" key="1">
    <citation type="submission" date="2014-02" db="EMBL/GenBank/DDBJ databases">
        <title>The small core and large imbalanced accessory genome model reveals a collaborative survival strategy of Sorangium cellulosum strains in nature.</title>
        <authorList>
            <person name="Han K."/>
            <person name="Peng R."/>
            <person name="Blom J."/>
            <person name="Li Y.-Z."/>
        </authorList>
    </citation>
    <scope>NUCLEOTIDE SEQUENCE [LARGE SCALE GENOMIC DNA]</scope>
    <source>
        <strain evidence="1 2">So0157-18</strain>
    </source>
</reference>
<dbReference type="EMBL" id="JELX01003795">
    <property type="protein sequence ID" value="KYF51287.1"/>
    <property type="molecule type" value="Genomic_DNA"/>
</dbReference>
<dbReference type="Pfam" id="PF08282">
    <property type="entry name" value="Hydrolase_3"/>
    <property type="match status" value="1"/>
</dbReference>
<gene>
    <name evidence="1" type="ORF">BE04_38645</name>
</gene>
<name>A0A150P6I5_SORCE</name>
<dbReference type="PANTHER" id="PTHR10000">
    <property type="entry name" value="PHOSPHOSERINE PHOSPHATASE"/>
    <property type="match status" value="1"/>
</dbReference>
<dbReference type="Gene3D" id="3.30.1240.10">
    <property type="match status" value="1"/>
</dbReference>
<accession>A0A150P6I5</accession>
<dbReference type="InterPro" id="IPR023214">
    <property type="entry name" value="HAD_sf"/>
</dbReference>